<evidence type="ECO:0000256" key="3">
    <source>
        <dbReference type="ARBA" id="ARBA00022741"/>
    </source>
</evidence>
<dbReference type="InterPro" id="IPR017871">
    <property type="entry name" value="ABC_transporter-like_CS"/>
</dbReference>
<evidence type="ECO:0000259" key="5">
    <source>
        <dbReference type="PROSITE" id="PS50893"/>
    </source>
</evidence>
<dbReference type="PANTHER" id="PTHR43790:SF9">
    <property type="entry name" value="GALACTOFURANOSE TRANSPORTER ATP-BINDING PROTEIN YTFR"/>
    <property type="match status" value="1"/>
</dbReference>
<dbReference type="Pfam" id="PF00005">
    <property type="entry name" value="ABC_tran"/>
    <property type="match status" value="2"/>
</dbReference>
<keyword evidence="2" id="KW-0677">Repeat</keyword>
<dbReference type="SUPFAM" id="SSF52540">
    <property type="entry name" value="P-loop containing nucleoside triphosphate hydrolases"/>
    <property type="match status" value="2"/>
</dbReference>
<dbReference type="GO" id="GO:0016887">
    <property type="term" value="F:ATP hydrolysis activity"/>
    <property type="evidence" value="ECO:0007669"/>
    <property type="project" value="InterPro"/>
</dbReference>
<sequence length="517" mass="56509">MTAHQQAADPASPGLAMTRIGKRFAGVTALDDVSLHARPGEILGLIGENGAGKSTLIKILAGVYAPDSGAIRFDGRLINPVTPAAVHAHGVRVIHQELHLIPHFTVAESVFIGQERRHRWLGLDRRRMRRETERFFQQTLQLPMDANRLIGDLSLAERKLVQIARALIDGNARLVVFDEPTAPLEAREAGLLLQTILALKQRGIAIIYISHYLNEIAEICDRVTVLRNGRKVDTLQGEAARHIDGMIQLMVGRDINSLFAAPRRVAASEPPFLRVDRLTDGRHFRPLGFSLARGEIVGIAGLLGSGREALIDTLYGLTPARGGRIEIDGVARRIRSPVRATALGMALVPRDRRHQGLLLPWSVADNINLSSLPAVASHGWLRRARANQRARQLADKLDIRPREVGLPVRYLSGGNQQKVILARWLSTASTLFILDEPTLGVDIGAKAEIYQLTRQLADQGRSVIVSSSDAGELLGLCDRVLVMWRGELIADVATERLSVDALLALTSGGAETEKEAI</sequence>
<dbReference type="RefSeq" id="WP_136166490.1">
    <property type="nucleotide sequence ID" value="NZ_KZ819078.1"/>
</dbReference>
<gene>
    <name evidence="6" type="ORF">DDT56_11030</name>
</gene>
<keyword evidence="7" id="KW-1185">Reference proteome</keyword>
<dbReference type="SMART" id="SM00382">
    <property type="entry name" value="AAA"/>
    <property type="match status" value="2"/>
</dbReference>
<dbReference type="GO" id="GO:0005524">
    <property type="term" value="F:ATP binding"/>
    <property type="evidence" value="ECO:0007669"/>
    <property type="project" value="UniProtKB-KW"/>
</dbReference>
<protein>
    <submittedName>
        <fullName evidence="6">Sugar ABC transporter ATP-binding protein</fullName>
    </submittedName>
</protein>
<name>A0A2U1U301_9GAMM</name>
<proteinExistence type="predicted"/>
<dbReference type="CDD" id="cd03216">
    <property type="entry name" value="ABC_Carb_Monos_I"/>
    <property type="match status" value="1"/>
</dbReference>
<evidence type="ECO:0000313" key="6">
    <source>
        <dbReference type="EMBL" id="PWC16035.1"/>
    </source>
</evidence>
<dbReference type="AlphaFoldDB" id="A0A2U1U301"/>
<evidence type="ECO:0000256" key="2">
    <source>
        <dbReference type="ARBA" id="ARBA00022737"/>
    </source>
</evidence>
<keyword evidence="3" id="KW-0547">Nucleotide-binding</keyword>
<dbReference type="Proteomes" id="UP000296159">
    <property type="component" value="Unassembled WGS sequence"/>
</dbReference>
<dbReference type="PANTHER" id="PTHR43790">
    <property type="entry name" value="CARBOHYDRATE TRANSPORT ATP-BINDING PROTEIN MG119-RELATED"/>
    <property type="match status" value="1"/>
</dbReference>
<organism evidence="6 7">
    <name type="scientific">Brenneria corticis</name>
    <dbReference type="NCBI Taxonomy" id="2173106"/>
    <lineage>
        <taxon>Bacteria</taxon>
        <taxon>Pseudomonadati</taxon>
        <taxon>Pseudomonadota</taxon>
        <taxon>Gammaproteobacteria</taxon>
        <taxon>Enterobacterales</taxon>
        <taxon>Pectobacteriaceae</taxon>
        <taxon>Brenneria</taxon>
    </lineage>
</organism>
<comment type="caution">
    <text evidence="6">The sequence shown here is derived from an EMBL/GenBank/DDBJ whole genome shotgun (WGS) entry which is preliminary data.</text>
</comment>
<dbReference type="CDD" id="cd03215">
    <property type="entry name" value="ABC_Carb_Monos_II"/>
    <property type="match status" value="1"/>
</dbReference>
<dbReference type="InterPro" id="IPR003593">
    <property type="entry name" value="AAA+_ATPase"/>
</dbReference>
<dbReference type="EMBL" id="QDKH01000010">
    <property type="protein sequence ID" value="PWC16035.1"/>
    <property type="molecule type" value="Genomic_DNA"/>
</dbReference>
<feature type="domain" description="ABC transporter" evidence="5">
    <location>
        <begin position="267"/>
        <end position="510"/>
    </location>
</feature>
<dbReference type="Gene3D" id="3.40.50.300">
    <property type="entry name" value="P-loop containing nucleotide triphosphate hydrolases"/>
    <property type="match status" value="2"/>
</dbReference>
<dbReference type="InterPro" id="IPR003439">
    <property type="entry name" value="ABC_transporter-like_ATP-bd"/>
</dbReference>
<feature type="domain" description="ABC transporter" evidence="5">
    <location>
        <begin position="15"/>
        <end position="253"/>
    </location>
</feature>
<evidence type="ECO:0000256" key="1">
    <source>
        <dbReference type="ARBA" id="ARBA00022448"/>
    </source>
</evidence>
<evidence type="ECO:0000256" key="4">
    <source>
        <dbReference type="ARBA" id="ARBA00022840"/>
    </source>
</evidence>
<dbReference type="InterPro" id="IPR050107">
    <property type="entry name" value="ABC_carbohydrate_import_ATPase"/>
</dbReference>
<dbReference type="PROSITE" id="PS00211">
    <property type="entry name" value="ABC_TRANSPORTER_1"/>
    <property type="match status" value="1"/>
</dbReference>
<dbReference type="PROSITE" id="PS50893">
    <property type="entry name" value="ABC_TRANSPORTER_2"/>
    <property type="match status" value="2"/>
</dbReference>
<keyword evidence="4 6" id="KW-0067">ATP-binding</keyword>
<reference evidence="6 7" key="1">
    <citation type="submission" date="2018-04" db="EMBL/GenBank/DDBJ databases">
        <title>Brenneria corticis sp.nov.</title>
        <authorList>
            <person name="Li Y."/>
        </authorList>
    </citation>
    <scope>NUCLEOTIDE SEQUENCE [LARGE SCALE GENOMIC DNA]</scope>
    <source>
        <strain evidence="6 7">CFCC 11842</strain>
    </source>
</reference>
<dbReference type="InterPro" id="IPR027417">
    <property type="entry name" value="P-loop_NTPase"/>
</dbReference>
<accession>A0A2U1U301</accession>
<evidence type="ECO:0000313" key="7">
    <source>
        <dbReference type="Proteomes" id="UP000296159"/>
    </source>
</evidence>
<keyword evidence="1" id="KW-0813">Transport</keyword>